<dbReference type="Pfam" id="PF00534">
    <property type="entry name" value="Glycos_transf_1"/>
    <property type="match status" value="1"/>
</dbReference>
<sequence length="380" mass="41965">MSQVNRISVCHVAVGDLWAGAEVQLKVLLSKLVLRPELNLSVILFNGGRLCKEIEALGVPVTVFPEAEWGSGKLFLELARKFKQSNAKIIHTHKYKDTILAAPAAKLCGIPYVVRTVHGLREPFEGLRAFKMSLYESIERTVHRWCVNSIIGVSSQIERRYRAEGAVSRVVCIRNGIDLDGRPTPVDRNRIRRDLGVDTGSCLIGTVGRLTPVKGLSYLLQSISILLRQRANVRLLIVGDGVIRKDLEAQARDLGISENVVFLGHREDTEELLQALDIFVLPSLNEGIPMALLEAMAASRAVVASRVGGIPEIVEDGVEGILVEPMDVNQLAENCRRLIEFPETAMKMGEQARKRVVQEFSAAAMADRVAGLYKELVMSR</sequence>
<organism evidence="5 6">
    <name type="scientific">Nitrospira lenta</name>
    <dbReference type="NCBI Taxonomy" id="1436998"/>
    <lineage>
        <taxon>Bacteria</taxon>
        <taxon>Pseudomonadati</taxon>
        <taxon>Nitrospirota</taxon>
        <taxon>Nitrospiria</taxon>
        <taxon>Nitrospirales</taxon>
        <taxon>Nitrospiraceae</taxon>
        <taxon>Nitrospira</taxon>
    </lineage>
</organism>
<dbReference type="GO" id="GO:0016757">
    <property type="term" value="F:glycosyltransferase activity"/>
    <property type="evidence" value="ECO:0007669"/>
    <property type="project" value="UniProtKB-KW"/>
</dbReference>
<dbReference type="Pfam" id="PF13439">
    <property type="entry name" value="Glyco_transf_4"/>
    <property type="match status" value="1"/>
</dbReference>
<evidence type="ECO:0000313" key="5">
    <source>
        <dbReference type="EMBL" id="SPP66141.1"/>
    </source>
</evidence>
<dbReference type="AlphaFoldDB" id="A0A330L8F8"/>
<dbReference type="FunCoup" id="A0A330L8F8">
    <property type="interactions" value="37"/>
</dbReference>
<evidence type="ECO:0000313" key="6">
    <source>
        <dbReference type="Proteomes" id="UP000248168"/>
    </source>
</evidence>
<name>A0A330L8F8_9BACT</name>
<dbReference type="InterPro" id="IPR028098">
    <property type="entry name" value="Glyco_trans_4-like_N"/>
</dbReference>
<evidence type="ECO:0000259" key="4">
    <source>
        <dbReference type="Pfam" id="PF13439"/>
    </source>
</evidence>
<dbReference type="Gene3D" id="3.40.50.2000">
    <property type="entry name" value="Glycogen Phosphorylase B"/>
    <property type="match status" value="2"/>
</dbReference>
<dbReference type="InterPro" id="IPR001296">
    <property type="entry name" value="Glyco_trans_1"/>
</dbReference>
<dbReference type="EC" id="2.4.1.-" evidence="5"/>
<feature type="domain" description="Glycosyltransferase subfamily 4-like N-terminal" evidence="4">
    <location>
        <begin position="54"/>
        <end position="180"/>
    </location>
</feature>
<dbReference type="PANTHER" id="PTHR12526">
    <property type="entry name" value="GLYCOSYLTRANSFERASE"/>
    <property type="match status" value="1"/>
</dbReference>
<proteinExistence type="predicted"/>
<evidence type="ECO:0000256" key="2">
    <source>
        <dbReference type="ARBA" id="ARBA00022679"/>
    </source>
</evidence>
<dbReference type="SUPFAM" id="SSF53756">
    <property type="entry name" value="UDP-Glycosyltransferase/glycogen phosphorylase"/>
    <property type="match status" value="1"/>
</dbReference>
<keyword evidence="2 5" id="KW-0808">Transferase</keyword>
<gene>
    <name evidence="5" type="ORF">NITLEN_50181</name>
</gene>
<protein>
    <submittedName>
        <fullName evidence="5">Putative Glycosyl transferase, group 1</fullName>
        <ecNumber evidence="5">2.4.1.-</ecNumber>
    </submittedName>
</protein>
<feature type="domain" description="Glycosyl transferase family 1" evidence="3">
    <location>
        <begin position="187"/>
        <end position="355"/>
    </location>
</feature>
<keyword evidence="6" id="KW-1185">Reference proteome</keyword>
<reference evidence="6" key="1">
    <citation type="submission" date="2018-04" db="EMBL/GenBank/DDBJ databases">
        <authorList>
            <person name="Lucker S."/>
            <person name="Sakoula D."/>
        </authorList>
    </citation>
    <scope>NUCLEOTIDE SEQUENCE [LARGE SCALE GENOMIC DNA]</scope>
</reference>
<dbReference type="EMBL" id="OUNR01000018">
    <property type="protein sequence ID" value="SPP66141.1"/>
    <property type="molecule type" value="Genomic_DNA"/>
</dbReference>
<dbReference type="PANTHER" id="PTHR12526:SF510">
    <property type="entry name" value="D-INOSITOL 3-PHOSPHATE GLYCOSYLTRANSFERASE"/>
    <property type="match status" value="1"/>
</dbReference>
<accession>A0A330L8F8</accession>
<evidence type="ECO:0000259" key="3">
    <source>
        <dbReference type="Pfam" id="PF00534"/>
    </source>
</evidence>
<dbReference type="Proteomes" id="UP000248168">
    <property type="component" value="Unassembled WGS sequence"/>
</dbReference>
<keyword evidence="1 5" id="KW-0328">Glycosyltransferase</keyword>
<evidence type="ECO:0000256" key="1">
    <source>
        <dbReference type="ARBA" id="ARBA00022676"/>
    </source>
</evidence>
<dbReference type="InParanoid" id="A0A330L8F8"/>